<dbReference type="GO" id="GO:0003677">
    <property type="term" value="F:DNA binding"/>
    <property type="evidence" value="ECO:0007669"/>
    <property type="project" value="InterPro"/>
</dbReference>
<comment type="caution">
    <text evidence="2">The sequence shown here is derived from an EMBL/GenBank/DDBJ whole genome shotgun (WGS) entry which is preliminary data.</text>
</comment>
<dbReference type="InterPro" id="IPR001387">
    <property type="entry name" value="Cro/C1-type_HTH"/>
</dbReference>
<gene>
    <name evidence="2" type="ORF">GM668_06430</name>
</gene>
<evidence type="ECO:0000259" key="1">
    <source>
        <dbReference type="PROSITE" id="PS50943"/>
    </source>
</evidence>
<dbReference type="PROSITE" id="PS50943">
    <property type="entry name" value="HTH_CROC1"/>
    <property type="match status" value="1"/>
</dbReference>
<dbReference type="CDD" id="cd00093">
    <property type="entry name" value="HTH_XRE"/>
    <property type="match status" value="1"/>
</dbReference>
<reference evidence="2 3" key="1">
    <citation type="submission" date="2019-11" db="EMBL/GenBank/DDBJ databases">
        <title>Type strains purchased from KCTC, JCM and DSMZ.</title>
        <authorList>
            <person name="Lu H."/>
        </authorList>
    </citation>
    <scope>NUCLEOTIDE SEQUENCE [LARGE SCALE GENOMIC DNA]</scope>
    <source>
        <strain evidence="2 3">KCTC 42409</strain>
    </source>
</reference>
<accession>A0A6L6PX55</accession>
<dbReference type="AlphaFoldDB" id="A0A6L6PX55"/>
<organism evidence="2 3">
    <name type="scientific">Pseudoduganella ginsengisoli</name>
    <dbReference type="NCBI Taxonomy" id="1462440"/>
    <lineage>
        <taxon>Bacteria</taxon>
        <taxon>Pseudomonadati</taxon>
        <taxon>Pseudomonadota</taxon>
        <taxon>Betaproteobacteria</taxon>
        <taxon>Burkholderiales</taxon>
        <taxon>Oxalobacteraceae</taxon>
        <taxon>Telluria group</taxon>
        <taxon>Pseudoduganella</taxon>
    </lineage>
</organism>
<evidence type="ECO:0000313" key="2">
    <source>
        <dbReference type="EMBL" id="MTW01724.1"/>
    </source>
</evidence>
<sequence length="87" mass="9853">MIHLINDADQPVHRVRPHRLLDTVISRLGLKNDAALARALCVSAARLSRIRNGYREVNADLVLRLHEFGQIPIADLKLLLDADVRLR</sequence>
<feature type="domain" description="HTH cro/C1-type" evidence="1">
    <location>
        <begin position="34"/>
        <end position="76"/>
    </location>
</feature>
<keyword evidence="3" id="KW-1185">Reference proteome</keyword>
<name>A0A6L6PX55_9BURK</name>
<proteinExistence type="predicted"/>
<dbReference type="EMBL" id="WNLA01000002">
    <property type="protein sequence ID" value="MTW01724.1"/>
    <property type="molecule type" value="Genomic_DNA"/>
</dbReference>
<evidence type="ECO:0000313" key="3">
    <source>
        <dbReference type="Proteomes" id="UP000484015"/>
    </source>
</evidence>
<dbReference type="RefSeq" id="WP_155438098.1">
    <property type="nucleotide sequence ID" value="NZ_WNLA01000002.1"/>
</dbReference>
<dbReference type="Pfam" id="PF01381">
    <property type="entry name" value="HTH_3"/>
    <property type="match status" value="1"/>
</dbReference>
<dbReference type="SUPFAM" id="SSF47413">
    <property type="entry name" value="lambda repressor-like DNA-binding domains"/>
    <property type="match status" value="1"/>
</dbReference>
<dbReference type="Gene3D" id="1.10.260.40">
    <property type="entry name" value="lambda repressor-like DNA-binding domains"/>
    <property type="match status" value="1"/>
</dbReference>
<protein>
    <submittedName>
        <fullName evidence="2">Helix-turn-helix domain-containing protein</fullName>
    </submittedName>
</protein>
<dbReference type="Proteomes" id="UP000484015">
    <property type="component" value="Unassembled WGS sequence"/>
</dbReference>
<dbReference type="InterPro" id="IPR010982">
    <property type="entry name" value="Lambda_DNA-bd_dom_sf"/>
</dbReference>